<accession>C4J399</accession>
<evidence type="ECO:0000313" key="1">
    <source>
        <dbReference type="EMBL" id="ACR35649.1"/>
    </source>
</evidence>
<organism evidence="1">
    <name type="scientific">Zea mays</name>
    <name type="common">Maize</name>
    <dbReference type="NCBI Taxonomy" id="4577"/>
    <lineage>
        <taxon>Eukaryota</taxon>
        <taxon>Viridiplantae</taxon>
        <taxon>Streptophyta</taxon>
        <taxon>Embryophyta</taxon>
        <taxon>Tracheophyta</taxon>
        <taxon>Spermatophyta</taxon>
        <taxon>Magnoliopsida</taxon>
        <taxon>Liliopsida</taxon>
        <taxon>Poales</taxon>
        <taxon>Poaceae</taxon>
        <taxon>PACMAD clade</taxon>
        <taxon>Panicoideae</taxon>
        <taxon>Andropogonodae</taxon>
        <taxon>Andropogoneae</taxon>
        <taxon>Tripsacinae</taxon>
        <taxon>Zea</taxon>
    </lineage>
</organism>
<reference evidence="1" key="1">
    <citation type="journal article" date="2009" name="PLoS Genet.">
        <title>Sequencing, mapping, and analysis of 27,455 maize full-length cDNAs.</title>
        <authorList>
            <person name="Soderlund C."/>
            <person name="Descour A."/>
            <person name="Kudrna D."/>
            <person name="Bomhoff M."/>
            <person name="Boyd L."/>
            <person name="Currie J."/>
            <person name="Angelova A."/>
            <person name="Collura K."/>
            <person name="Wissotski M."/>
            <person name="Ashley E."/>
            <person name="Morrow D."/>
            <person name="Fernandes J."/>
            <person name="Walbot V."/>
            <person name="Yu Y."/>
        </authorList>
    </citation>
    <scope>NUCLEOTIDE SEQUENCE</scope>
    <source>
        <strain evidence="1">B73</strain>
    </source>
</reference>
<dbReference type="HOGENOM" id="CLU_2472342_0_0_1"/>
<sequence>MRSRMRPSGIMLLIFIKEENLRSQRLCHHGAHRTTGSSARNKIKARINETGILENVIRCASRCTVGEATQDLHRCRPSGKFEPRRKKI</sequence>
<proteinExistence type="evidence at transcript level"/>
<protein>
    <submittedName>
        <fullName evidence="1">Uncharacterized protein</fullName>
    </submittedName>
</protein>
<dbReference type="AlphaFoldDB" id="C4J399"/>
<reference evidence="1" key="2">
    <citation type="submission" date="2012-06" db="EMBL/GenBank/DDBJ databases">
        <authorList>
            <person name="Yu Y."/>
            <person name="Currie J."/>
            <person name="Lomeli R."/>
            <person name="Angelova A."/>
            <person name="Collura K."/>
            <person name="Wissotski M."/>
            <person name="Campos D."/>
            <person name="Kudrna D."/>
            <person name="Golser W."/>
            <person name="Ashely E."/>
            <person name="Descour A."/>
            <person name="Fernandes J."/>
            <person name="Soderlund C."/>
            <person name="Walbot V."/>
        </authorList>
    </citation>
    <scope>NUCLEOTIDE SEQUENCE</scope>
    <source>
        <strain evidence="1">B73</strain>
    </source>
</reference>
<dbReference type="EMBL" id="BT085296">
    <property type="protein sequence ID" value="ACR35649.1"/>
    <property type="molecule type" value="mRNA"/>
</dbReference>
<name>C4J399_MAIZE</name>